<reference evidence="1 2" key="1">
    <citation type="submission" date="2017-11" db="EMBL/GenBank/DDBJ databases">
        <title>De-novo sequencing of pomegranate (Punica granatum L.) genome.</title>
        <authorList>
            <person name="Akparov Z."/>
            <person name="Amiraslanov A."/>
            <person name="Hajiyeva S."/>
            <person name="Abbasov M."/>
            <person name="Kaur K."/>
            <person name="Hamwieh A."/>
            <person name="Solovyev V."/>
            <person name="Salamov A."/>
            <person name="Braich B."/>
            <person name="Kosarev P."/>
            <person name="Mahmoud A."/>
            <person name="Hajiyev E."/>
            <person name="Babayeva S."/>
            <person name="Izzatullayeva V."/>
            <person name="Mammadov A."/>
            <person name="Mammadov A."/>
            <person name="Sharifova S."/>
            <person name="Ojaghi J."/>
            <person name="Eynullazada K."/>
            <person name="Bayramov B."/>
            <person name="Abdulazimova A."/>
            <person name="Shahmuradov I."/>
        </authorList>
    </citation>
    <scope>NUCLEOTIDE SEQUENCE [LARGE SCALE GENOMIC DNA]</scope>
    <source>
        <strain evidence="2">cv. AG2017</strain>
        <tissue evidence="1">Leaf</tissue>
    </source>
</reference>
<gene>
    <name evidence="1" type="ORF">CRG98_034644</name>
</gene>
<dbReference type="Proteomes" id="UP000233551">
    <property type="component" value="Unassembled WGS sequence"/>
</dbReference>
<evidence type="ECO:0000313" key="1">
    <source>
        <dbReference type="EMBL" id="PKI44949.1"/>
    </source>
</evidence>
<evidence type="ECO:0000313" key="2">
    <source>
        <dbReference type="Proteomes" id="UP000233551"/>
    </source>
</evidence>
<name>A0A2I0ILS0_PUNGR</name>
<dbReference type="AlphaFoldDB" id="A0A2I0ILS0"/>
<keyword evidence="2" id="KW-1185">Reference proteome</keyword>
<comment type="caution">
    <text evidence="1">The sequence shown here is derived from an EMBL/GenBank/DDBJ whole genome shotgun (WGS) entry which is preliminary data.</text>
</comment>
<sequence length="123" mass="13530">MGRNGGRGHGSHMAWRRIKEAQVSVGCAFEFCVSNEGRIVDVCDETIRTSLILICFAFRDDFVARGLGSRFCLIRVIGAKLIVYVVRSCICVLSGRIDVLYCLGRIVDSAASAGNWILTSRNL</sequence>
<proteinExistence type="predicted"/>
<organism evidence="1 2">
    <name type="scientific">Punica granatum</name>
    <name type="common">Pomegranate</name>
    <dbReference type="NCBI Taxonomy" id="22663"/>
    <lineage>
        <taxon>Eukaryota</taxon>
        <taxon>Viridiplantae</taxon>
        <taxon>Streptophyta</taxon>
        <taxon>Embryophyta</taxon>
        <taxon>Tracheophyta</taxon>
        <taxon>Spermatophyta</taxon>
        <taxon>Magnoliopsida</taxon>
        <taxon>eudicotyledons</taxon>
        <taxon>Gunneridae</taxon>
        <taxon>Pentapetalae</taxon>
        <taxon>rosids</taxon>
        <taxon>malvids</taxon>
        <taxon>Myrtales</taxon>
        <taxon>Lythraceae</taxon>
        <taxon>Punica</taxon>
    </lineage>
</organism>
<dbReference type="EMBL" id="PGOL01002817">
    <property type="protein sequence ID" value="PKI44949.1"/>
    <property type="molecule type" value="Genomic_DNA"/>
</dbReference>
<protein>
    <submittedName>
        <fullName evidence="1">Uncharacterized protein</fullName>
    </submittedName>
</protein>
<accession>A0A2I0ILS0</accession>